<dbReference type="PANTHER" id="PTHR43491">
    <property type="entry name" value="UDP-N-ACETYL-D-MANNOSAMINE DEHYDROGENASE"/>
    <property type="match status" value="1"/>
</dbReference>
<evidence type="ECO:0000256" key="7">
    <source>
        <dbReference type="PIRNR" id="PIRNR000124"/>
    </source>
</evidence>
<dbReference type="SUPFAM" id="SSF52413">
    <property type="entry name" value="UDP-glucose/GDP-mannose dehydrogenase C-terminal domain"/>
    <property type="match status" value="1"/>
</dbReference>
<dbReference type="InterPro" id="IPR036291">
    <property type="entry name" value="NAD(P)-bd_dom_sf"/>
</dbReference>
<dbReference type="AlphaFoldDB" id="A0ABD5YQH2"/>
<dbReference type="Pfam" id="PF03720">
    <property type="entry name" value="UDPG_MGDP_dh_C"/>
    <property type="match status" value="1"/>
</dbReference>
<keyword evidence="4" id="KW-0520">NAD</keyword>
<dbReference type="PIRSF" id="PIRSF500136">
    <property type="entry name" value="UDP_ManNAc_DH"/>
    <property type="match status" value="1"/>
</dbReference>
<comment type="catalytic activity">
    <reaction evidence="6">
        <text>UDP-N-acetyl-alpha-D-mannosamine + 2 NAD(+) + H2O = UDP-N-acetyl-alpha-D-mannosaminouronate + 2 NADH + 3 H(+)</text>
        <dbReference type="Rhea" id="RHEA:25780"/>
        <dbReference type="ChEBI" id="CHEBI:15377"/>
        <dbReference type="ChEBI" id="CHEBI:15378"/>
        <dbReference type="ChEBI" id="CHEBI:57540"/>
        <dbReference type="ChEBI" id="CHEBI:57945"/>
        <dbReference type="ChEBI" id="CHEBI:68623"/>
        <dbReference type="ChEBI" id="CHEBI:70731"/>
        <dbReference type="EC" id="1.1.1.336"/>
    </reaction>
</comment>
<dbReference type="InterPro" id="IPR017476">
    <property type="entry name" value="UDP-Glc/GDP-Man"/>
</dbReference>
<evidence type="ECO:0000256" key="3">
    <source>
        <dbReference type="ARBA" id="ARBA00023002"/>
    </source>
</evidence>
<evidence type="ECO:0000256" key="1">
    <source>
        <dbReference type="ARBA" id="ARBA00012935"/>
    </source>
</evidence>
<comment type="similarity">
    <text evidence="7">Belongs to the UDP-glucose/GDP-mannose dehydrogenase family.</text>
</comment>
<dbReference type="PANTHER" id="PTHR43491:SF5">
    <property type="entry name" value="UDP-N-ACETYL-D-MANNOSAMINE DEHYDROGENASE"/>
    <property type="match status" value="1"/>
</dbReference>
<accession>A0ABD5YQH2</accession>
<dbReference type="InterPro" id="IPR008927">
    <property type="entry name" value="6-PGluconate_DH-like_C_sf"/>
</dbReference>
<dbReference type="SUPFAM" id="SSF51735">
    <property type="entry name" value="NAD(P)-binding Rossmann-fold domains"/>
    <property type="match status" value="1"/>
</dbReference>
<dbReference type="PIRSF" id="PIRSF000124">
    <property type="entry name" value="UDPglc_GDPman_dh"/>
    <property type="match status" value="1"/>
</dbReference>
<dbReference type="Pfam" id="PF03721">
    <property type="entry name" value="UDPG_MGDP_dh_N"/>
    <property type="match status" value="1"/>
</dbReference>
<evidence type="ECO:0000256" key="4">
    <source>
        <dbReference type="ARBA" id="ARBA00023027"/>
    </source>
</evidence>
<comment type="caution">
    <text evidence="9">The sequence shown here is derived from an EMBL/GenBank/DDBJ whole genome shotgun (WGS) entry which is preliminary data.</text>
</comment>
<dbReference type="InterPro" id="IPR001732">
    <property type="entry name" value="UDP-Glc/GDP-Man_DH_N"/>
</dbReference>
<evidence type="ECO:0000313" key="10">
    <source>
        <dbReference type="Proteomes" id="UP001596417"/>
    </source>
</evidence>
<dbReference type="InterPro" id="IPR014027">
    <property type="entry name" value="UDP-Glc/GDP-Man_DH_C"/>
</dbReference>
<protein>
    <recommendedName>
        <fullName evidence="2">UDP-N-acetyl-D-mannosamine dehydrogenase</fullName>
        <ecNumber evidence="1">1.1.1.336</ecNumber>
    </recommendedName>
    <alternativeName>
        <fullName evidence="5">UDP-ManNAc 6-dehydrogenase</fullName>
    </alternativeName>
</protein>
<dbReference type="EMBL" id="JBHTAX010000001">
    <property type="protein sequence ID" value="MFC7190219.1"/>
    <property type="molecule type" value="Genomic_DNA"/>
</dbReference>
<name>A0ABD5YQH2_9EURY</name>
<dbReference type="NCBIfam" id="TIGR03026">
    <property type="entry name" value="NDP-sugDHase"/>
    <property type="match status" value="1"/>
</dbReference>
<evidence type="ECO:0000259" key="8">
    <source>
        <dbReference type="SMART" id="SM00984"/>
    </source>
</evidence>
<evidence type="ECO:0000256" key="5">
    <source>
        <dbReference type="ARBA" id="ARBA00030172"/>
    </source>
</evidence>
<gene>
    <name evidence="9" type="ORF">ACFQL7_10375</name>
</gene>
<dbReference type="InterPro" id="IPR014026">
    <property type="entry name" value="UDP-Glc/GDP-Man_DH_dimer"/>
</dbReference>
<reference evidence="9 10" key="1">
    <citation type="journal article" date="2019" name="Int. J. Syst. Evol. Microbiol.">
        <title>The Global Catalogue of Microorganisms (GCM) 10K type strain sequencing project: providing services to taxonomists for standard genome sequencing and annotation.</title>
        <authorList>
            <consortium name="The Broad Institute Genomics Platform"/>
            <consortium name="The Broad Institute Genome Sequencing Center for Infectious Disease"/>
            <person name="Wu L."/>
            <person name="Ma J."/>
        </authorList>
    </citation>
    <scope>NUCLEOTIDE SEQUENCE [LARGE SCALE GENOMIC DNA]</scope>
    <source>
        <strain evidence="9 10">RDMS1</strain>
    </source>
</reference>
<dbReference type="Proteomes" id="UP001596417">
    <property type="component" value="Unassembled WGS sequence"/>
</dbReference>
<dbReference type="InterPro" id="IPR028359">
    <property type="entry name" value="UDP_ManNAc/GlcNAc_DH"/>
</dbReference>
<proteinExistence type="inferred from homology"/>
<feature type="domain" description="UDP-glucose/GDP-mannose dehydrogenase C-terminal" evidence="8">
    <location>
        <begin position="348"/>
        <end position="447"/>
    </location>
</feature>
<sequence length="463" mass="49302">MSDSQTTTESIALYNSDKSVDEQRAALTNGAVPVAVTGLGKMGLPLAAVYSETTKNVTGVDIDSSVVEAIENGDCHITGEPALADLVAELVDDGALTATTDGVEAARNARVHVVIVPTLVDENDQPILSVMDSAMSTIAEGLEPGDIVIAESTLPPRTCVDRLLPLLERESGLSREEFGLAFCPERTSSGRALEDIRGAYPKIVGGVDEESTRVAELIYGEINSNEIIPVSDATTAEAVKVFEGVYRDTNIGVANELALMTEELGIDVTEAIEAANTQPFCHLHIPGAGVGGHCIPYYPHFLMGPFETDTPVMRAARETNDEMPRYTANHALDGLHAEGVDPEDARVLVLGLTYRPGVNEIEKTPALPLIEELDAAGASVTAVDPVNTHTEPFEKAGATLVSMDELSTYDACVLVTPQAAFEELSIPALGDSDRRLVLVDGRQELKHLRGHDSIHYRGIGINV</sequence>
<keyword evidence="3" id="KW-0560">Oxidoreductase</keyword>
<evidence type="ECO:0000256" key="2">
    <source>
        <dbReference type="ARBA" id="ARBA00016796"/>
    </source>
</evidence>
<dbReference type="SUPFAM" id="SSF48179">
    <property type="entry name" value="6-phosphogluconate dehydrogenase C-terminal domain-like"/>
    <property type="match status" value="1"/>
</dbReference>
<dbReference type="RefSeq" id="WP_264556185.1">
    <property type="nucleotide sequence ID" value="NZ_CP109979.1"/>
</dbReference>
<dbReference type="GO" id="GO:0089714">
    <property type="term" value="F:UDP-N-acetyl-D-mannosamine dehydrogenase activity"/>
    <property type="evidence" value="ECO:0007669"/>
    <property type="project" value="UniProtKB-EC"/>
</dbReference>
<dbReference type="InterPro" id="IPR036220">
    <property type="entry name" value="UDP-Glc/GDP-Man_DH_C_sf"/>
</dbReference>
<dbReference type="EC" id="1.1.1.336" evidence="1"/>
<evidence type="ECO:0000313" key="9">
    <source>
        <dbReference type="EMBL" id="MFC7190219.1"/>
    </source>
</evidence>
<dbReference type="Gene3D" id="3.40.50.720">
    <property type="entry name" value="NAD(P)-binding Rossmann-like Domain"/>
    <property type="match status" value="2"/>
</dbReference>
<evidence type="ECO:0000256" key="6">
    <source>
        <dbReference type="ARBA" id="ARBA00049130"/>
    </source>
</evidence>
<keyword evidence="10" id="KW-1185">Reference proteome</keyword>
<dbReference type="Pfam" id="PF00984">
    <property type="entry name" value="UDPG_MGDP_dh"/>
    <property type="match status" value="1"/>
</dbReference>
<dbReference type="GeneID" id="76199806"/>
<dbReference type="SMART" id="SM00984">
    <property type="entry name" value="UDPG_MGDP_dh_C"/>
    <property type="match status" value="1"/>
</dbReference>
<organism evidence="9 10">
    <name type="scientific">Halocatena marina</name>
    <dbReference type="NCBI Taxonomy" id="2934937"/>
    <lineage>
        <taxon>Archaea</taxon>
        <taxon>Methanobacteriati</taxon>
        <taxon>Methanobacteriota</taxon>
        <taxon>Stenosarchaea group</taxon>
        <taxon>Halobacteria</taxon>
        <taxon>Halobacteriales</taxon>
        <taxon>Natronomonadaceae</taxon>
        <taxon>Halocatena</taxon>
    </lineage>
</organism>